<proteinExistence type="predicted"/>
<feature type="transmembrane region" description="Helical" evidence="1">
    <location>
        <begin position="42"/>
        <end position="63"/>
    </location>
</feature>
<sequence length="88" mass="9889">MYSNLAPSGSLKLYEFIAMVTVVMILLSQFPTFHSLRHINLVSLLLSLGYTFLVVGACIHAVYSTKSSGLIRVICLWWGIIKWLARQS</sequence>
<reference evidence="2 3" key="1">
    <citation type="journal article" date="2021" name="Commun. Biol.">
        <title>The genome of Shorea leprosula (Dipterocarpaceae) highlights the ecological relevance of drought in aseasonal tropical rainforests.</title>
        <authorList>
            <person name="Ng K.K.S."/>
            <person name="Kobayashi M.J."/>
            <person name="Fawcett J.A."/>
            <person name="Hatakeyama M."/>
            <person name="Paape T."/>
            <person name="Ng C.H."/>
            <person name="Ang C.C."/>
            <person name="Tnah L.H."/>
            <person name="Lee C.T."/>
            <person name="Nishiyama T."/>
            <person name="Sese J."/>
            <person name="O'Brien M.J."/>
            <person name="Copetti D."/>
            <person name="Mohd Noor M.I."/>
            <person name="Ong R.C."/>
            <person name="Putra M."/>
            <person name="Sireger I.Z."/>
            <person name="Indrioko S."/>
            <person name="Kosugi Y."/>
            <person name="Izuno A."/>
            <person name="Isagi Y."/>
            <person name="Lee S.L."/>
            <person name="Shimizu K.K."/>
        </authorList>
    </citation>
    <scope>NUCLEOTIDE SEQUENCE [LARGE SCALE GENOMIC DNA]</scope>
    <source>
        <strain evidence="2">214</strain>
    </source>
</reference>
<keyword evidence="3" id="KW-1185">Reference proteome</keyword>
<feature type="transmembrane region" description="Helical" evidence="1">
    <location>
        <begin position="12"/>
        <end position="30"/>
    </location>
</feature>
<accession>A0AAV5MX20</accession>
<keyword evidence="1" id="KW-0472">Membrane</keyword>
<keyword evidence="1" id="KW-1133">Transmembrane helix</keyword>
<evidence type="ECO:0000256" key="1">
    <source>
        <dbReference type="SAM" id="Phobius"/>
    </source>
</evidence>
<organism evidence="2 3">
    <name type="scientific">Rubroshorea leprosula</name>
    <dbReference type="NCBI Taxonomy" id="152421"/>
    <lineage>
        <taxon>Eukaryota</taxon>
        <taxon>Viridiplantae</taxon>
        <taxon>Streptophyta</taxon>
        <taxon>Embryophyta</taxon>
        <taxon>Tracheophyta</taxon>
        <taxon>Spermatophyta</taxon>
        <taxon>Magnoliopsida</taxon>
        <taxon>eudicotyledons</taxon>
        <taxon>Gunneridae</taxon>
        <taxon>Pentapetalae</taxon>
        <taxon>rosids</taxon>
        <taxon>malvids</taxon>
        <taxon>Malvales</taxon>
        <taxon>Dipterocarpaceae</taxon>
        <taxon>Rubroshorea</taxon>
    </lineage>
</organism>
<gene>
    <name evidence="2" type="ORF">SLEP1_g59801</name>
</gene>
<dbReference type="Proteomes" id="UP001054252">
    <property type="component" value="Unassembled WGS sequence"/>
</dbReference>
<evidence type="ECO:0000313" key="2">
    <source>
        <dbReference type="EMBL" id="GKV53266.1"/>
    </source>
</evidence>
<dbReference type="EMBL" id="BPVZ01001211">
    <property type="protein sequence ID" value="GKV53266.1"/>
    <property type="molecule type" value="Genomic_DNA"/>
</dbReference>
<evidence type="ECO:0000313" key="3">
    <source>
        <dbReference type="Proteomes" id="UP001054252"/>
    </source>
</evidence>
<name>A0AAV5MX20_9ROSI</name>
<protein>
    <submittedName>
        <fullName evidence="2">Uncharacterized protein</fullName>
    </submittedName>
</protein>
<feature type="transmembrane region" description="Helical" evidence="1">
    <location>
        <begin position="69"/>
        <end position="85"/>
    </location>
</feature>
<keyword evidence="1" id="KW-0812">Transmembrane</keyword>
<dbReference type="AlphaFoldDB" id="A0AAV5MX20"/>
<comment type="caution">
    <text evidence="2">The sequence shown here is derived from an EMBL/GenBank/DDBJ whole genome shotgun (WGS) entry which is preliminary data.</text>
</comment>